<feature type="region of interest" description="Disordered" evidence="1">
    <location>
        <begin position="1"/>
        <end position="35"/>
    </location>
</feature>
<dbReference type="EMBL" id="UZAK01000503">
    <property type="protein sequence ID" value="VDO63284.1"/>
    <property type="molecule type" value="Genomic_DNA"/>
</dbReference>
<proteinExistence type="predicted"/>
<dbReference type="Proteomes" id="UP000279833">
    <property type="component" value="Unassembled WGS sequence"/>
</dbReference>
<dbReference type="AlphaFoldDB" id="A0A183JDD8"/>
<feature type="compositionally biased region" description="Basic and acidic residues" evidence="1">
    <location>
        <begin position="16"/>
        <end position="35"/>
    </location>
</feature>
<evidence type="ECO:0000256" key="1">
    <source>
        <dbReference type="SAM" id="MobiDB-lite"/>
    </source>
</evidence>
<name>A0A183JDD8_9TREM</name>
<evidence type="ECO:0000313" key="3">
    <source>
        <dbReference type="Proteomes" id="UP000279833"/>
    </source>
</evidence>
<reference evidence="4" key="1">
    <citation type="submission" date="2016-06" db="UniProtKB">
        <authorList>
            <consortium name="WormBaseParasite"/>
        </authorList>
    </citation>
    <scope>IDENTIFICATION</scope>
</reference>
<protein>
    <submittedName>
        <fullName evidence="2 4">Uncharacterized protein</fullName>
    </submittedName>
</protein>
<keyword evidence="3" id="KW-1185">Reference proteome</keyword>
<evidence type="ECO:0000313" key="4">
    <source>
        <dbReference type="WBParaSite" id="SCUD_0000070001-mRNA-1"/>
    </source>
</evidence>
<gene>
    <name evidence="2" type="ORF">SCUD_LOCUS701</name>
</gene>
<accession>A0A183JDD8</accession>
<evidence type="ECO:0000313" key="2">
    <source>
        <dbReference type="EMBL" id="VDO63284.1"/>
    </source>
</evidence>
<organism evidence="4">
    <name type="scientific">Schistosoma curassoni</name>
    <dbReference type="NCBI Taxonomy" id="6186"/>
    <lineage>
        <taxon>Eukaryota</taxon>
        <taxon>Metazoa</taxon>
        <taxon>Spiralia</taxon>
        <taxon>Lophotrochozoa</taxon>
        <taxon>Platyhelminthes</taxon>
        <taxon>Trematoda</taxon>
        <taxon>Digenea</taxon>
        <taxon>Strigeidida</taxon>
        <taxon>Schistosomatoidea</taxon>
        <taxon>Schistosomatidae</taxon>
        <taxon>Schistosoma</taxon>
    </lineage>
</organism>
<sequence length="91" mass="10569">MKQLYDTTKKLTRNYSKPEKPVKDKEGKPITETQEQRNRWVERFEELLNRPAPLNPPDIEAAHTDHPIHVTPPTIEEIKMAIRQIKSGKAA</sequence>
<dbReference type="WBParaSite" id="SCUD_0000070001-mRNA-1">
    <property type="protein sequence ID" value="SCUD_0000070001-mRNA-1"/>
    <property type="gene ID" value="SCUD_0000070001"/>
</dbReference>
<reference evidence="2 3" key="2">
    <citation type="submission" date="2018-11" db="EMBL/GenBank/DDBJ databases">
        <authorList>
            <consortium name="Pathogen Informatics"/>
        </authorList>
    </citation>
    <scope>NUCLEOTIDE SEQUENCE [LARGE SCALE GENOMIC DNA]</scope>
    <source>
        <strain evidence="2">Dakar</strain>
        <strain evidence="3">Dakar, Senegal</strain>
    </source>
</reference>